<comment type="caution">
    <text evidence="2">The sequence shown here is derived from an EMBL/GenBank/DDBJ whole genome shotgun (WGS) entry which is preliminary data.</text>
</comment>
<keyword evidence="1" id="KW-0732">Signal</keyword>
<sequence>MNILKINLSLLAFSSFVSGCSISPESMETDPVLVETSQGIVTCQLYTQSRVLWDRAIDRPESMSVQEADEVCRNEGYRRMNG</sequence>
<proteinExistence type="predicted"/>
<feature type="chain" id="PRO_5007095576" evidence="1">
    <location>
        <begin position="20"/>
        <end position="82"/>
    </location>
</feature>
<dbReference type="AlphaFoldDB" id="A0A101CZ92"/>
<dbReference type="Proteomes" id="UP000053791">
    <property type="component" value="Unassembled WGS sequence"/>
</dbReference>
<name>A0A101CZ92_9RHOB</name>
<protein>
    <submittedName>
        <fullName evidence="2">Uncharacterized protein</fullName>
    </submittedName>
</protein>
<reference evidence="2 3" key="1">
    <citation type="submission" date="2015-12" db="EMBL/GenBank/DDBJ databases">
        <authorList>
            <person name="Shamseldin A."/>
            <person name="Moawad H."/>
            <person name="Abd El-Rahim W.M."/>
            <person name="Sadowsky M.J."/>
        </authorList>
    </citation>
    <scope>NUCLEOTIDE SEQUENCE [LARGE SCALE GENOMIC DNA]</scope>
    <source>
        <strain evidence="2 3">ZGT118</strain>
    </source>
</reference>
<dbReference type="OrthoDB" id="7777983at2"/>
<evidence type="ECO:0000256" key="1">
    <source>
        <dbReference type="SAM" id="SignalP"/>
    </source>
</evidence>
<feature type="signal peptide" evidence="1">
    <location>
        <begin position="1"/>
        <end position="19"/>
    </location>
</feature>
<dbReference type="PROSITE" id="PS51257">
    <property type="entry name" value="PROKAR_LIPOPROTEIN"/>
    <property type="match status" value="1"/>
</dbReference>
<accession>A0A101CZ92</accession>
<gene>
    <name evidence="2" type="ORF">AVO45_03910</name>
</gene>
<dbReference type="EMBL" id="LQBQ01000001">
    <property type="protein sequence ID" value="KUJ86119.1"/>
    <property type="molecule type" value="Genomic_DNA"/>
</dbReference>
<evidence type="ECO:0000313" key="2">
    <source>
        <dbReference type="EMBL" id="KUJ86119.1"/>
    </source>
</evidence>
<evidence type="ECO:0000313" key="3">
    <source>
        <dbReference type="Proteomes" id="UP000053791"/>
    </source>
</evidence>
<keyword evidence="3" id="KW-1185">Reference proteome</keyword>
<organism evidence="2 3">
    <name type="scientific">Ruegeria marisrubri</name>
    <dbReference type="NCBI Taxonomy" id="1685379"/>
    <lineage>
        <taxon>Bacteria</taxon>
        <taxon>Pseudomonadati</taxon>
        <taxon>Pseudomonadota</taxon>
        <taxon>Alphaproteobacteria</taxon>
        <taxon>Rhodobacterales</taxon>
        <taxon>Roseobacteraceae</taxon>
        <taxon>Ruegeria</taxon>
    </lineage>
</organism>